<dbReference type="Proteomes" id="UP000504610">
    <property type="component" value="Unplaced"/>
</dbReference>
<protein>
    <submittedName>
        <fullName evidence="4">Uncharacterized protein LOC130505937</fullName>
    </submittedName>
</protein>
<feature type="non-terminal residue" evidence="4">
    <location>
        <position position="1"/>
    </location>
</feature>
<evidence type="ECO:0000259" key="2">
    <source>
        <dbReference type="Pfam" id="PF03732"/>
    </source>
</evidence>
<dbReference type="KEGG" id="rsz:130505937"/>
<reference evidence="4" key="1">
    <citation type="submission" date="2025-08" db="UniProtKB">
        <authorList>
            <consortium name="RefSeq"/>
        </authorList>
    </citation>
    <scope>IDENTIFICATION</scope>
    <source>
        <tissue evidence="4">Leaf</tissue>
    </source>
</reference>
<feature type="region of interest" description="Disordered" evidence="1">
    <location>
        <begin position="1"/>
        <end position="25"/>
    </location>
</feature>
<keyword evidence="3" id="KW-1185">Reference proteome</keyword>
<feature type="region of interest" description="Disordered" evidence="1">
    <location>
        <begin position="191"/>
        <end position="224"/>
    </location>
</feature>
<dbReference type="RefSeq" id="XP_056856520.1">
    <property type="nucleotide sequence ID" value="XM_057000540.1"/>
</dbReference>
<feature type="compositionally biased region" description="Polar residues" evidence="1">
    <location>
        <begin position="195"/>
        <end position="216"/>
    </location>
</feature>
<dbReference type="InterPro" id="IPR005162">
    <property type="entry name" value="Retrotrans_gag_dom"/>
</dbReference>
<feature type="region of interest" description="Disordered" evidence="1">
    <location>
        <begin position="143"/>
        <end position="178"/>
    </location>
</feature>
<accession>A0A9W3CY45</accession>
<feature type="compositionally biased region" description="Basic and acidic residues" evidence="1">
    <location>
        <begin position="154"/>
        <end position="163"/>
    </location>
</feature>
<sequence length="224" mass="26953">VPMEKEHKERHQRMKSREYPRSTRDEYKQKEFDLLDRNWKHARFKFKIPPFHGKADPAAYIEWEENIQLAFNNQHYSEENKVQMATAKFCGHALIWWNQLIRWRRFDGKEPVETWHKLRTLMRREYVPRQYYKEVLQKQRETKLYPSNSVQKQPDIKRSRPSRDIGSSSKKPICSSKEDIKELSQLIMDVEKPLKTTNTARPSIETQHQEPVSTVSELKVAELD</sequence>
<evidence type="ECO:0000313" key="3">
    <source>
        <dbReference type="Proteomes" id="UP000504610"/>
    </source>
</evidence>
<gene>
    <name evidence="4" type="primary">LOC130505937</name>
</gene>
<dbReference type="PANTHER" id="PTHR35046">
    <property type="entry name" value="ZINC KNUCKLE (CCHC-TYPE) FAMILY PROTEIN"/>
    <property type="match status" value="1"/>
</dbReference>
<feature type="domain" description="Retrotransposon gag" evidence="2">
    <location>
        <begin position="84"/>
        <end position="140"/>
    </location>
</feature>
<organism evidence="3 4">
    <name type="scientific">Raphanus sativus</name>
    <name type="common">Radish</name>
    <name type="synonym">Raphanus raphanistrum var. sativus</name>
    <dbReference type="NCBI Taxonomy" id="3726"/>
    <lineage>
        <taxon>Eukaryota</taxon>
        <taxon>Viridiplantae</taxon>
        <taxon>Streptophyta</taxon>
        <taxon>Embryophyta</taxon>
        <taxon>Tracheophyta</taxon>
        <taxon>Spermatophyta</taxon>
        <taxon>Magnoliopsida</taxon>
        <taxon>eudicotyledons</taxon>
        <taxon>Gunneridae</taxon>
        <taxon>Pentapetalae</taxon>
        <taxon>rosids</taxon>
        <taxon>malvids</taxon>
        <taxon>Brassicales</taxon>
        <taxon>Brassicaceae</taxon>
        <taxon>Brassiceae</taxon>
        <taxon>Raphanus</taxon>
    </lineage>
</organism>
<dbReference type="OrthoDB" id="1113185at2759"/>
<dbReference type="Pfam" id="PF03732">
    <property type="entry name" value="Retrotrans_gag"/>
    <property type="match status" value="1"/>
</dbReference>
<proteinExistence type="predicted"/>
<name>A0A9W3CY45_RAPSA</name>
<dbReference type="AlphaFoldDB" id="A0A9W3CY45"/>
<dbReference type="PANTHER" id="PTHR35046:SF9">
    <property type="entry name" value="RNA-DIRECTED DNA POLYMERASE"/>
    <property type="match status" value="1"/>
</dbReference>
<dbReference type="GeneID" id="130505937"/>
<evidence type="ECO:0000256" key="1">
    <source>
        <dbReference type="SAM" id="MobiDB-lite"/>
    </source>
</evidence>
<evidence type="ECO:0000313" key="4">
    <source>
        <dbReference type="RefSeq" id="XP_056856520.1"/>
    </source>
</evidence>